<dbReference type="SMART" id="SM01353">
    <property type="entry name" value="AIF_C"/>
    <property type="match status" value="1"/>
</dbReference>
<evidence type="ECO:0000259" key="14">
    <source>
        <dbReference type="Pfam" id="PF14721"/>
    </source>
</evidence>
<dbReference type="PANTHER" id="PTHR43557">
    <property type="entry name" value="APOPTOSIS-INDUCING FACTOR 1"/>
    <property type="match status" value="1"/>
</dbReference>
<dbReference type="GO" id="GO:1905782">
    <property type="term" value="P:positive regulation of phosphatidylserine exposure on apoptotic cell surface"/>
    <property type="evidence" value="ECO:0007669"/>
    <property type="project" value="EnsemblMetazoa"/>
</dbReference>
<name>G0NRJ9_CAEBE</name>
<evidence type="ECO:0000256" key="2">
    <source>
        <dbReference type="ARBA" id="ARBA00004173"/>
    </source>
</evidence>
<feature type="compositionally biased region" description="Basic residues" evidence="12">
    <location>
        <begin position="104"/>
        <end position="116"/>
    </location>
</feature>
<reference evidence="16" key="1">
    <citation type="submission" date="2011-07" db="EMBL/GenBank/DDBJ databases">
        <authorList>
            <consortium name="Caenorhabditis brenneri Sequencing and Analysis Consortium"/>
            <person name="Wilson R.K."/>
        </authorList>
    </citation>
    <scope>NUCLEOTIDE SEQUENCE [LARGE SCALE GENOMIC DNA]</scope>
    <source>
        <strain evidence="16">PB2801</strain>
    </source>
</reference>
<dbReference type="OrthoDB" id="6029at2759"/>
<keyword evidence="8" id="KW-0560">Oxidoreductase</keyword>
<gene>
    <name evidence="15" type="primary">Cbn-wah-1</name>
    <name evidence="15" type="ORF">CAEBREN_19558</name>
</gene>
<keyword evidence="5" id="KW-0053">Apoptosis</keyword>
<evidence type="ECO:0000256" key="11">
    <source>
        <dbReference type="ARBA" id="ARBA00047786"/>
    </source>
</evidence>
<dbReference type="InterPro" id="IPR016156">
    <property type="entry name" value="FAD/NAD-linked_Rdtase_dimer_sf"/>
</dbReference>
<feature type="compositionally biased region" description="Basic and acidic residues" evidence="12">
    <location>
        <begin position="117"/>
        <end position="151"/>
    </location>
</feature>
<evidence type="ECO:0000256" key="12">
    <source>
        <dbReference type="SAM" id="MobiDB-lite"/>
    </source>
</evidence>
<dbReference type="AlphaFoldDB" id="G0NRJ9"/>
<dbReference type="Pfam" id="PF07992">
    <property type="entry name" value="Pyr_redox_2"/>
    <property type="match status" value="1"/>
</dbReference>
<dbReference type="GO" id="GO:0033108">
    <property type="term" value="P:mitochondrial respiratory chain complex assembly"/>
    <property type="evidence" value="ECO:0007669"/>
    <property type="project" value="TreeGrafter"/>
</dbReference>
<organism evidence="16">
    <name type="scientific">Caenorhabditis brenneri</name>
    <name type="common">Nematode worm</name>
    <dbReference type="NCBI Taxonomy" id="135651"/>
    <lineage>
        <taxon>Eukaryota</taxon>
        <taxon>Metazoa</taxon>
        <taxon>Ecdysozoa</taxon>
        <taxon>Nematoda</taxon>
        <taxon>Chromadorea</taxon>
        <taxon>Rhabditida</taxon>
        <taxon>Rhabditina</taxon>
        <taxon>Rhabditomorpha</taxon>
        <taxon>Rhabditoidea</taxon>
        <taxon>Rhabditidae</taxon>
        <taxon>Peloderinae</taxon>
        <taxon>Caenorhabditis</taxon>
    </lineage>
</organism>
<feature type="compositionally biased region" description="Low complexity" evidence="12">
    <location>
        <begin position="152"/>
        <end position="162"/>
    </location>
</feature>
<evidence type="ECO:0000313" key="15">
    <source>
        <dbReference type="EMBL" id="EGT36191.1"/>
    </source>
</evidence>
<evidence type="ECO:0000256" key="3">
    <source>
        <dbReference type="ARBA" id="ARBA00006442"/>
    </source>
</evidence>
<evidence type="ECO:0000256" key="8">
    <source>
        <dbReference type="ARBA" id="ARBA00023002"/>
    </source>
</evidence>
<evidence type="ECO:0000256" key="4">
    <source>
        <dbReference type="ARBA" id="ARBA00022630"/>
    </source>
</evidence>
<keyword evidence="10" id="KW-0496">Mitochondrion</keyword>
<dbReference type="PRINTS" id="PR00368">
    <property type="entry name" value="FADPNR"/>
</dbReference>
<dbReference type="Pfam" id="PF14721">
    <property type="entry name" value="AIF_C"/>
    <property type="match status" value="1"/>
</dbReference>
<evidence type="ECO:0000313" key="16">
    <source>
        <dbReference type="Proteomes" id="UP000008068"/>
    </source>
</evidence>
<dbReference type="eggNOG" id="KOG1346">
    <property type="taxonomic scope" value="Eukaryota"/>
</dbReference>
<dbReference type="InParanoid" id="G0NRJ9"/>
<dbReference type="Gene3D" id="3.50.50.60">
    <property type="entry name" value="FAD/NAD(P)-binding domain"/>
    <property type="match status" value="2"/>
</dbReference>
<proteinExistence type="inferred from homology"/>
<dbReference type="GO" id="GO:0016174">
    <property type="term" value="F:NAD(P)H oxidase H2O2-forming activity"/>
    <property type="evidence" value="ECO:0007669"/>
    <property type="project" value="TreeGrafter"/>
</dbReference>
<dbReference type="FunCoup" id="G0NRJ9">
    <property type="interactions" value="2253"/>
</dbReference>
<evidence type="ECO:0000256" key="5">
    <source>
        <dbReference type="ARBA" id="ARBA00022703"/>
    </source>
</evidence>
<accession>G0NRJ9</accession>
<dbReference type="GO" id="GO:0006309">
    <property type="term" value="P:apoptotic DNA fragmentation"/>
    <property type="evidence" value="ECO:0007669"/>
    <property type="project" value="EnsemblMetazoa"/>
</dbReference>
<feature type="domain" description="Mitochondrial apoptosis-inducing factor C-terminal" evidence="14">
    <location>
        <begin position="597"/>
        <end position="647"/>
    </location>
</feature>
<dbReference type="GO" id="GO:0019899">
    <property type="term" value="F:enzyme binding"/>
    <property type="evidence" value="ECO:0007669"/>
    <property type="project" value="EnsemblMetazoa"/>
</dbReference>
<feature type="domain" description="FAD/NAD(P)-binding" evidence="13">
    <location>
        <begin position="265"/>
        <end position="592"/>
    </location>
</feature>
<feature type="region of interest" description="Disordered" evidence="12">
    <location>
        <begin position="100"/>
        <end position="210"/>
    </location>
</feature>
<keyword evidence="9" id="KW-0520">NAD</keyword>
<dbReference type="GO" id="GO:0005634">
    <property type="term" value="C:nucleus"/>
    <property type="evidence" value="ECO:0007669"/>
    <property type="project" value="EnsemblMetazoa"/>
</dbReference>
<dbReference type="HOGENOM" id="CLU_003291_5_1_1"/>
<sequence length="720" mass="79504">MLLRAVGRQMTSVIRHQTAVRNIAISRVALGGGGHHHDPQPVYIPKPGSLDWSLCSSPHAKSAHPFEPYKPDVGSFVGAVVFIGLTVAAVLLKTDTFKKDDGHHHHHTHSHSKQSSHKKEEEVVHHEEPEEKHEEVPSLETRNTEEVHAAHEAPAAVEDPVPSTSKNVDKEAVASESAETKTAEPEDNSAEAQEKPEGTPAAGHDATPSTSKVRSYHFKYAFKFLKSLERKAQNYQNLTFLFFQTAEEPTTSESKEEKSPLHCEYVIIGSGTAAYYASLAIRAKQAEAKVLMIGEETELPYNRPPLSKELWWYGDESAATKLDYTSLSGKKRDIFYEVSGFFVSPEDIPKAVHGGVSLLRGKKAVKICAEDKKVILDDGTTVGYDKVLIATGVRPKKEKVFEEASEEAKERITYYHYPKDFKRVESGLADKSVQKLTIIGNGLLASELAYSIKRKYGDGVEVHQVFEQNHPAEDILPAHLAQKSSEAIRSSGVDLRAKQKVEGVRKCCKNVVLKLSDGSELRTDLIIVATGEETNSEIIEASGLKIDEKEGGVKADKYLKVTDNVWAAGAIATYEDSILGARRVSSWENAQISGRLAGENMATAGKSEKAFWYQPSFFTKFAPHLHINAVGQCDSSLETVTVHAEPDPENPLEKAVVFYKSKTDGTVVGVLLVNVFGPSLDVARRIIDDRKRVEEFKEIAKLFPLYELPKTEEETKEKSA</sequence>
<dbReference type="GO" id="GO:0005739">
    <property type="term" value="C:mitochondrion"/>
    <property type="evidence" value="ECO:0007669"/>
    <property type="project" value="UniProtKB-SubCell"/>
</dbReference>
<dbReference type="InterPro" id="IPR023753">
    <property type="entry name" value="FAD/NAD-binding_dom"/>
</dbReference>
<dbReference type="Gene3D" id="3.30.390.30">
    <property type="match status" value="1"/>
</dbReference>
<evidence type="ECO:0000256" key="10">
    <source>
        <dbReference type="ARBA" id="ARBA00023128"/>
    </source>
</evidence>
<dbReference type="STRING" id="135651.G0NRJ9"/>
<comment type="catalytic activity">
    <reaction evidence="11">
        <text>A + NADH + H(+) = AH2 + NAD(+)</text>
        <dbReference type="Rhea" id="RHEA:11356"/>
        <dbReference type="ChEBI" id="CHEBI:13193"/>
        <dbReference type="ChEBI" id="CHEBI:15378"/>
        <dbReference type="ChEBI" id="CHEBI:17499"/>
        <dbReference type="ChEBI" id="CHEBI:57540"/>
        <dbReference type="ChEBI" id="CHEBI:57945"/>
    </reaction>
</comment>
<comment type="similarity">
    <text evidence="3">Belongs to the FAD-dependent oxidoreductase family.</text>
</comment>
<dbReference type="OMA" id="RSIFFEH"/>
<protein>
    <submittedName>
        <fullName evidence="15">CBN-WAH-1 protein</fullName>
    </submittedName>
</protein>
<keyword evidence="16" id="KW-1185">Reference proteome</keyword>
<evidence type="ECO:0000256" key="6">
    <source>
        <dbReference type="ARBA" id="ARBA00022827"/>
    </source>
</evidence>
<evidence type="ECO:0000259" key="13">
    <source>
        <dbReference type="Pfam" id="PF07992"/>
    </source>
</evidence>
<keyword evidence="4" id="KW-0285">Flavoprotein</keyword>
<evidence type="ECO:0000256" key="1">
    <source>
        <dbReference type="ARBA" id="ARBA00001974"/>
    </source>
</evidence>
<evidence type="ECO:0000256" key="7">
    <source>
        <dbReference type="ARBA" id="ARBA00022946"/>
    </source>
</evidence>
<dbReference type="SUPFAM" id="SSF55424">
    <property type="entry name" value="FAD/NAD-linked reductases, dimerisation (C-terminal) domain"/>
    <property type="match status" value="1"/>
</dbReference>
<dbReference type="EMBL" id="GL379932">
    <property type="protein sequence ID" value="EGT36191.1"/>
    <property type="molecule type" value="Genomic_DNA"/>
</dbReference>
<dbReference type="GO" id="GO:0071949">
    <property type="term" value="F:FAD binding"/>
    <property type="evidence" value="ECO:0007669"/>
    <property type="project" value="TreeGrafter"/>
</dbReference>
<evidence type="ECO:0000256" key="9">
    <source>
        <dbReference type="ARBA" id="ARBA00023027"/>
    </source>
</evidence>
<keyword evidence="7" id="KW-0809">Transit peptide</keyword>
<comment type="subcellular location">
    <subcellularLocation>
        <location evidence="2">Mitochondrion</location>
    </subcellularLocation>
</comment>
<dbReference type="InterPro" id="IPR036188">
    <property type="entry name" value="FAD/NAD-bd_sf"/>
</dbReference>
<dbReference type="GO" id="GO:0005829">
    <property type="term" value="C:cytosol"/>
    <property type="evidence" value="ECO:0007669"/>
    <property type="project" value="EnsemblMetazoa"/>
</dbReference>
<dbReference type="GO" id="GO:0046983">
    <property type="term" value="F:protein dimerization activity"/>
    <property type="evidence" value="ECO:0007669"/>
    <property type="project" value="InterPro"/>
</dbReference>
<dbReference type="PRINTS" id="PR00411">
    <property type="entry name" value="PNDRDTASEI"/>
</dbReference>
<dbReference type="InterPro" id="IPR029324">
    <property type="entry name" value="AIF_C"/>
</dbReference>
<comment type="cofactor">
    <cofactor evidence="1">
        <name>FAD</name>
        <dbReference type="ChEBI" id="CHEBI:57692"/>
    </cofactor>
</comment>
<feature type="compositionally biased region" description="Basic and acidic residues" evidence="12">
    <location>
        <begin position="167"/>
        <end position="184"/>
    </location>
</feature>
<dbReference type="InterPro" id="IPR050446">
    <property type="entry name" value="FAD-oxidoreductase/Apoptosis"/>
</dbReference>
<dbReference type="SUPFAM" id="SSF51905">
    <property type="entry name" value="FAD/NAD(P)-binding domain"/>
    <property type="match status" value="2"/>
</dbReference>
<dbReference type="Proteomes" id="UP000008068">
    <property type="component" value="Unassembled WGS sequence"/>
</dbReference>
<dbReference type="PANTHER" id="PTHR43557:SF4">
    <property type="entry name" value="APOPTOSIS-INDUCING FACTOR 1, MITOCHONDRIAL"/>
    <property type="match status" value="1"/>
</dbReference>
<keyword evidence="6" id="KW-0274">FAD</keyword>